<dbReference type="PIRSF" id="PIRSF005739">
    <property type="entry name" value="O-mtase"/>
    <property type="match status" value="1"/>
</dbReference>
<dbReference type="SUPFAM" id="SSF53335">
    <property type="entry name" value="S-adenosyl-L-methionine-dependent methyltransferases"/>
    <property type="match status" value="1"/>
</dbReference>
<dbReference type="KEGG" id="amd:AMED_5440"/>
<keyword evidence="3" id="KW-0949">S-adenosyl-L-methionine</keyword>
<gene>
    <name evidence="7" type="ordered locus">AMED_5440</name>
</gene>
<feature type="domain" description="O-methyltransferase C-terminal" evidence="5">
    <location>
        <begin position="109"/>
        <end position="317"/>
    </location>
</feature>
<evidence type="ECO:0000256" key="2">
    <source>
        <dbReference type="ARBA" id="ARBA00022679"/>
    </source>
</evidence>
<dbReference type="RefSeq" id="WP_013227260.1">
    <property type="nucleotide sequence ID" value="NC_014318.1"/>
</dbReference>
<dbReference type="InterPro" id="IPR001077">
    <property type="entry name" value="COMT_C"/>
</dbReference>
<organism evidence="7 8">
    <name type="scientific">Amycolatopsis mediterranei (strain U-32)</name>
    <dbReference type="NCBI Taxonomy" id="749927"/>
    <lineage>
        <taxon>Bacteria</taxon>
        <taxon>Bacillati</taxon>
        <taxon>Actinomycetota</taxon>
        <taxon>Actinomycetes</taxon>
        <taxon>Pseudonocardiales</taxon>
        <taxon>Pseudonocardiaceae</taxon>
        <taxon>Amycolatopsis</taxon>
    </lineage>
</organism>
<reference evidence="7 8" key="1">
    <citation type="journal article" date="2010" name="Cell Res.">
        <title>Complete genome sequence of the rifamycin SV-producing Amycolatopsis mediterranei U32 revealed its genetic characteristics in phylogeny and metabolism.</title>
        <authorList>
            <person name="Zhao W."/>
            <person name="Zhong Y."/>
            <person name="Yuan H."/>
            <person name="Wang J."/>
            <person name="Zheng H."/>
            <person name="Wang Y."/>
            <person name="Cen X."/>
            <person name="Xu F."/>
            <person name="Bai J."/>
            <person name="Han X."/>
            <person name="Lu G."/>
            <person name="Zhu Y."/>
            <person name="Shao Z."/>
            <person name="Yan H."/>
            <person name="Li C."/>
            <person name="Peng N."/>
            <person name="Zhang Z."/>
            <person name="Zhang Y."/>
            <person name="Lin W."/>
            <person name="Fan Y."/>
            <person name="Qin Z."/>
            <person name="Hu Y."/>
            <person name="Zhu B."/>
            <person name="Wang S."/>
            <person name="Ding X."/>
            <person name="Zhao G.P."/>
        </authorList>
    </citation>
    <scope>NUCLEOTIDE SEQUENCE [LARGE SCALE GENOMIC DNA]</scope>
    <source>
        <strain evidence="8">U-32</strain>
    </source>
</reference>
<keyword evidence="2 7" id="KW-0808">Transferase</keyword>
<dbReference type="PANTHER" id="PTHR43712">
    <property type="entry name" value="PUTATIVE (AFU_ORTHOLOGUE AFUA_4G14580)-RELATED"/>
    <property type="match status" value="1"/>
</dbReference>
<dbReference type="Gene3D" id="3.40.50.150">
    <property type="entry name" value="Vaccinia Virus protein VP39"/>
    <property type="match status" value="1"/>
</dbReference>
<dbReference type="HOGENOM" id="CLU_005533_4_0_11"/>
<dbReference type="CDD" id="cd02440">
    <property type="entry name" value="AdoMet_MTases"/>
    <property type="match status" value="1"/>
</dbReference>
<dbReference type="GO" id="GO:0046983">
    <property type="term" value="F:protein dimerization activity"/>
    <property type="evidence" value="ECO:0007669"/>
    <property type="project" value="InterPro"/>
</dbReference>
<dbReference type="PATRIC" id="fig|749927.5.peg.5638"/>
<dbReference type="InterPro" id="IPR029063">
    <property type="entry name" value="SAM-dependent_MTases_sf"/>
</dbReference>
<feature type="active site" description="Proton acceptor" evidence="4">
    <location>
        <position position="246"/>
    </location>
</feature>
<evidence type="ECO:0000259" key="6">
    <source>
        <dbReference type="Pfam" id="PF08100"/>
    </source>
</evidence>
<dbReference type="Pfam" id="PF08100">
    <property type="entry name" value="Dimerisation"/>
    <property type="match status" value="1"/>
</dbReference>
<name>A0A0H3D870_AMYMU</name>
<evidence type="ECO:0000256" key="4">
    <source>
        <dbReference type="PIRSR" id="PIRSR005739-1"/>
    </source>
</evidence>
<dbReference type="InterPro" id="IPR012967">
    <property type="entry name" value="COMT_dimerisation"/>
</dbReference>
<proteinExistence type="predicted"/>
<dbReference type="OrthoDB" id="582216at2"/>
<dbReference type="GO" id="GO:0032259">
    <property type="term" value="P:methylation"/>
    <property type="evidence" value="ECO:0007669"/>
    <property type="project" value="UniProtKB-KW"/>
</dbReference>
<evidence type="ECO:0000256" key="3">
    <source>
        <dbReference type="ARBA" id="ARBA00022691"/>
    </source>
</evidence>
<dbReference type="eggNOG" id="COG0500">
    <property type="taxonomic scope" value="Bacteria"/>
</dbReference>
<dbReference type="SUPFAM" id="SSF46785">
    <property type="entry name" value="Winged helix' DNA-binding domain"/>
    <property type="match status" value="1"/>
</dbReference>
<evidence type="ECO:0000313" key="8">
    <source>
        <dbReference type="Proteomes" id="UP000000328"/>
    </source>
</evidence>
<keyword evidence="1 7" id="KW-0489">Methyltransferase</keyword>
<dbReference type="PANTHER" id="PTHR43712:SF2">
    <property type="entry name" value="O-METHYLTRANSFERASE CICE"/>
    <property type="match status" value="1"/>
</dbReference>
<dbReference type="PROSITE" id="PS51683">
    <property type="entry name" value="SAM_OMT_II"/>
    <property type="match status" value="1"/>
</dbReference>
<dbReference type="GO" id="GO:0008171">
    <property type="term" value="F:O-methyltransferase activity"/>
    <property type="evidence" value="ECO:0007669"/>
    <property type="project" value="InterPro"/>
</dbReference>
<dbReference type="InterPro" id="IPR016461">
    <property type="entry name" value="COMT-like"/>
</dbReference>
<dbReference type="Proteomes" id="UP000000328">
    <property type="component" value="Chromosome"/>
</dbReference>
<feature type="domain" description="O-methyltransferase dimerisation" evidence="6">
    <location>
        <begin position="16"/>
        <end position="87"/>
    </location>
</feature>
<protein>
    <submittedName>
        <fullName evidence="7">O-methyltransferase family protein</fullName>
    </submittedName>
</protein>
<sequence length="338" mass="36302">MSGPSTLNDINRLGIAFAEAKVVLAAVELGLFTRLGAGPATRDELCAALGLHPRAARDFLTALTCTGLVHHEDGKYAASPAADTYLDKTKPTYGGAFLERANRMMYPAWENLSGLLRTGEPQLAGREDQAAAFEKMMGNPDHLRNFLRMMDAVSGPLAPELATKFDWSAHRTVLDVGGARGNLLAQVLKAHPHLTGTVFDLPPIEPMFDEHIAGFGLTDRARFAGGDAFTTELPAADVVVTGHVLHDWGPAERTELVRRMARAVNPGGALLIYDMLLEPAPADPWNTLISLNMQLLSPGGSEYTLAECEEYLAAAGLSDVDTVRLGDHDTLVIARKPA</sequence>
<evidence type="ECO:0000259" key="5">
    <source>
        <dbReference type="Pfam" id="PF00891"/>
    </source>
</evidence>
<dbReference type="Gene3D" id="1.10.10.10">
    <property type="entry name" value="Winged helix-like DNA-binding domain superfamily/Winged helix DNA-binding domain"/>
    <property type="match status" value="1"/>
</dbReference>
<dbReference type="InterPro" id="IPR036388">
    <property type="entry name" value="WH-like_DNA-bd_sf"/>
</dbReference>
<evidence type="ECO:0000313" key="7">
    <source>
        <dbReference type="EMBL" id="ADJ47200.1"/>
    </source>
</evidence>
<dbReference type="GeneID" id="92873148"/>
<evidence type="ECO:0000256" key="1">
    <source>
        <dbReference type="ARBA" id="ARBA00022603"/>
    </source>
</evidence>
<accession>A0A0H3D870</accession>
<dbReference type="EMBL" id="CP002000">
    <property type="protein sequence ID" value="ADJ47200.1"/>
    <property type="molecule type" value="Genomic_DNA"/>
</dbReference>
<dbReference type="Pfam" id="PF00891">
    <property type="entry name" value="Methyltransf_2"/>
    <property type="match status" value="1"/>
</dbReference>
<dbReference type="AlphaFoldDB" id="A0A0H3D870"/>
<dbReference type="InterPro" id="IPR036390">
    <property type="entry name" value="WH_DNA-bd_sf"/>
</dbReference>